<feature type="transmembrane region" description="Helical" evidence="1">
    <location>
        <begin position="125"/>
        <end position="146"/>
    </location>
</feature>
<dbReference type="Pfam" id="PF09335">
    <property type="entry name" value="VTT_dom"/>
    <property type="match status" value="1"/>
</dbReference>
<keyword evidence="4" id="KW-1185">Reference proteome</keyword>
<feature type="domain" description="VTT" evidence="2">
    <location>
        <begin position="45"/>
        <end position="135"/>
    </location>
</feature>
<gene>
    <name evidence="3" type="ORF">ATE48_13145</name>
</gene>
<dbReference type="Proteomes" id="UP000092498">
    <property type="component" value="Chromosome"/>
</dbReference>
<keyword evidence="1" id="KW-0812">Transmembrane</keyword>
<organism evidence="3 4">
    <name type="scientific">Candidatus Viadribacter manganicus</name>
    <dbReference type="NCBI Taxonomy" id="1759059"/>
    <lineage>
        <taxon>Bacteria</taxon>
        <taxon>Pseudomonadati</taxon>
        <taxon>Pseudomonadota</taxon>
        <taxon>Alphaproteobacteria</taxon>
        <taxon>Hyphomonadales</taxon>
        <taxon>Hyphomonadaceae</taxon>
        <taxon>Candidatus Viadribacter</taxon>
    </lineage>
</organism>
<dbReference type="RefSeq" id="WP_066772227.1">
    <property type="nucleotide sequence ID" value="NZ_CP013244.1"/>
</dbReference>
<feature type="transmembrane region" description="Helical" evidence="1">
    <location>
        <begin position="45"/>
        <end position="63"/>
    </location>
</feature>
<accession>A0A1B1AJP2</accession>
<feature type="transmembrane region" description="Helical" evidence="1">
    <location>
        <begin position="158"/>
        <end position="180"/>
    </location>
</feature>
<evidence type="ECO:0000259" key="2">
    <source>
        <dbReference type="Pfam" id="PF09335"/>
    </source>
</evidence>
<keyword evidence="1" id="KW-1133">Transmembrane helix</keyword>
<reference evidence="3 4" key="1">
    <citation type="submission" date="2015-11" db="EMBL/GenBank/DDBJ databases">
        <title>Whole-Genome Sequence of Candidatus Oderbacter manganicum from the National Park Lower Oder Valley, Germany.</title>
        <authorList>
            <person name="Braun B."/>
            <person name="Liere K."/>
            <person name="Szewzyk U."/>
        </authorList>
    </citation>
    <scope>NUCLEOTIDE SEQUENCE [LARGE SCALE GENOMIC DNA]</scope>
    <source>
        <strain evidence="3 4">OTSz_A_272</strain>
    </source>
</reference>
<evidence type="ECO:0000313" key="3">
    <source>
        <dbReference type="EMBL" id="ANP46788.1"/>
    </source>
</evidence>
<protein>
    <recommendedName>
        <fullName evidence="2">VTT domain-containing protein</fullName>
    </recommendedName>
</protein>
<dbReference type="InterPro" id="IPR032816">
    <property type="entry name" value="VTT_dom"/>
</dbReference>
<evidence type="ECO:0000256" key="1">
    <source>
        <dbReference type="SAM" id="Phobius"/>
    </source>
</evidence>
<dbReference type="OrthoDB" id="7277369at2"/>
<name>A0A1B1AJP2_9PROT</name>
<sequence length="189" mass="20317">MSAEFAMPQLWAIYLAVFVAPFIQEDAAVVGSASAASLHPDDAGGIFLVSLLGLIMSDGWKYWAGYFAQSWPPAARLTNNPKIATLKEAVLSRLGLALLGARFIPGTRIPLYLACGVFRAPFRRFLPLIALTASLYLGLTYGLFAALGEIVGARLQHFLPFVMVGIVITVIAVTVITNFIKSRRGSANS</sequence>
<dbReference type="EMBL" id="CP013244">
    <property type="protein sequence ID" value="ANP46788.1"/>
    <property type="molecule type" value="Genomic_DNA"/>
</dbReference>
<dbReference type="InParanoid" id="A0A1B1AJP2"/>
<proteinExistence type="predicted"/>
<keyword evidence="1" id="KW-0472">Membrane</keyword>
<dbReference type="KEGG" id="cbot:ATE48_13145"/>
<dbReference type="AlphaFoldDB" id="A0A1B1AJP2"/>
<evidence type="ECO:0000313" key="4">
    <source>
        <dbReference type="Proteomes" id="UP000092498"/>
    </source>
</evidence>